<protein>
    <submittedName>
        <fullName evidence="1">Uncharacterized protein</fullName>
    </submittedName>
</protein>
<keyword evidence="2" id="KW-1185">Reference proteome</keyword>
<proteinExistence type="predicted"/>
<dbReference type="EMBL" id="MU267734">
    <property type="protein sequence ID" value="KAH7909947.1"/>
    <property type="molecule type" value="Genomic_DNA"/>
</dbReference>
<organism evidence="1 2">
    <name type="scientific">Hygrophoropsis aurantiaca</name>
    <dbReference type="NCBI Taxonomy" id="72124"/>
    <lineage>
        <taxon>Eukaryota</taxon>
        <taxon>Fungi</taxon>
        <taxon>Dikarya</taxon>
        <taxon>Basidiomycota</taxon>
        <taxon>Agaricomycotina</taxon>
        <taxon>Agaricomycetes</taxon>
        <taxon>Agaricomycetidae</taxon>
        <taxon>Boletales</taxon>
        <taxon>Coniophorineae</taxon>
        <taxon>Hygrophoropsidaceae</taxon>
        <taxon>Hygrophoropsis</taxon>
    </lineage>
</organism>
<evidence type="ECO:0000313" key="2">
    <source>
        <dbReference type="Proteomes" id="UP000790377"/>
    </source>
</evidence>
<name>A0ACB8AB51_9AGAM</name>
<dbReference type="Proteomes" id="UP000790377">
    <property type="component" value="Unassembled WGS sequence"/>
</dbReference>
<comment type="caution">
    <text evidence="1">The sequence shown here is derived from an EMBL/GenBank/DDBJ whole genome shotgun (WGS) entry which is preliminary data.</text>
</comment>
<evidence type="ECO:0000313" key="1">
    <source>
        <dbReference type="EMBL" id="KAH7909947.1"/>
    </source>
</evidence>
<sequence length="282" mass="30986">MDAQVIANSVSATSFLFWESFITFGDEIEYIWSKPYRSPVKWLFLLTRYVGLASVICNVYGTVGGIHTAISCRGFLVIQVTMAQALVTLVELILIMRVHALYSQNCRMAAFLAFLVISGTLVAIVCLSFTVASSDFDSRCDVTHIGNSLASFGFAFVITEGILLFLTLFKCISTFKDTGRPVPVIMLMLRDGTAGFLAIISILIPSSVLLVANRGEYVSRMNPWFLAISSCAGCRLIINMQRLSLEKNHCQQCCHTVNQTLPILTSHINIEPIDTISSGLSS</sequence>
<reference evidence="1" key="1">
    <citation type="journal article" date="2021" name="New Phytol.">
        <title>Evolutionary innovations through gain and loss of genes in the ectomycorrhizal Boletales.</title>
        <authorList>
            <person name="Wu G."/>
            <person name="Miyauchi S."/>
            <person name="Morin E."/>
            <person name="Kuo A."/>
            <person name="Drula E."/>
            <person name="Varga T."/>
            <person name="Kohler A."/>
            <person name="Feng B."/>
            <person name="Cao Y."/>
            <person name="Lipzen A."/>
            <person name="Daum C."/>
            <person name="Hundley H."/>
            <person name="Pangilinan J."/>
            <person name="Johnson J."/>
            <person name="Barry K."/>
            <person name="LaButti K."/>
            <person name="Ng V."/>
            <person name="Ahrendt S."/>
            <person name="Min B."/>
            <person name="Choi I.G."/>
            <person name="Park H."/>
            <person name="Plett J.M."/>
            <person name="Magnuson J."/>
            <person name="Spatafora J.W."/>
            <person name="Nagy L.G."/>
            <person name="Henrissat B."/>
            <person name="Grigoriev I.V."/>
            <person name="Yang Z.L."/>
            <person name="Xu J."/>
            <person name="Martin F.M."/>
        </authorList>
    </citation>
    <scope>NUCLEOTIDE SEQUENCE</scope>
    <source>
        <strain evidence="1">ATCC 28755</strain>
    </source>
</reference>
<gene>
    <name evidence="1" type="ORF">BJ138DRAFT_1180662</name>
</gene>
<accession>A0ACB8AB51</accession>